<evidence type="ECO:0008006" key="2">
    <source>
        <dbReference type="Google" id="ProtNLM"/>
    </source>
</evidence>
<organism evidence="1">
    <name type="scientific">uncultured Solirubrobacterales bacterium</name>
    <dbReference type="NCBI Taxonomy" id="768556"/>
    <lineage>
        <taxon>Bacteria</taxon>
        <taxon>Bacillati</taxon>
        <taxon>Actinomycetota</taxon>
        <taxon>Thermoleophilia</taxon>
        <taxon>Solirubrobacterales</taxon>
        <taxon>environmental samples</taxon>
    </lineage>
</organism>
<evidence type="ECO:0000313" key="1">
    <source>
        <dbReference type="EMBL" id="CAA9483844.1"/>
    </source>
</evidence>
<gene>
    <name evidence="1" type="ORF">AVDCRST_MAG45-329</name>
</gene>
<reference evidence="1" key="1">
    <citation type="submission" date="2020-02" db="EMBL/GenBank/DDBJ databases">
        <authorList>
            <person name="Meier V. D."/>
        </authorList>
    </citation>
    <scope>NUCLEOTIDE SEQUENCE</scope>
    <source>
        <strain evidence="1">AVDCRST_MAG45</strain>
    </source>
</reference>
<sequence length="210" mass="23220">MPEFDVDDRLAWAVTWTARDEPMERSAHALAADGRVWLVDPMADDAALGAAEALGEVVGVLQLLDRHPRDCVSLARRYGVPHLRLPEQLPDTPFQVERVTWVPGWREVGLWWGERRAWVIPEAVGTASYFAVGGRPLGVHPMLRAKPPGVLRGLMPETLFVGHGPTLHGGAAAALREALRRSRRDIPRATLAGMRTFTPAEAVRPLRGRR</sequence>
<proteinExistence type="predicted"/>
<accession>A0A6J4S682</accession>
<dbReference type="EMBL" id="CADCVU010000030">
    <property type="protein sequence ID" value="CAA9483844.1"/>
    <property type="molecule type" value="Genomic_DNA"/>
</dbReference>
<dbReference type="AlphaFoldDB" id="A0A6J4S682"/>
<protein>
    <recommendedName>
        <fullName evidence="2">Metallo-beta-lactamase domain-containing protein</fullName>
    </recommendedName>
</protein>
<name>A0A6J4S682_9ACTN</name>